<evidence type="ECO:0000313" key="8">
    <source>
        <dbReference type="EMBL" id="KAK2168013.1"/>
    </source>
</evidence>
<keyword evidence="6" id="KW-0496">Mitochondrion</keyword>
<dbReference type="SMART" id="SM00028">
    <property type="entry name" value="TPR"/>
    <property type="match status" value="4"/>
</dbReference>
<dbReference type="InterPro" id="IPR011990">
    <property type="entry name" value="TPR-like_helical_dom_sf"/>
</dbReference>
<gene>
    <name evidence="8" type="ORF">LSH36_21g03011</name>
</gene>
<dbReference type="SUPFAM" id="SSF48452">
    <property type="entry name" value="TPR-like"/>
    <property type="match status" value="1"/>
</dbReference>
<dbReference type="EMBL" id="JAODUP010000021">
    <property type="protein sequence ID" value="KAK2168013.1"/>
    <property type="molecule type" value="Genomic_DNA"/>
</dbReference>
<keyword evidence="5" id="KW-0809">Transit peptide</keyword>
<proteinExistence type="inferred from homology"/>
<comment type="similarity">
    <text evidence="2">Belongs to the TTC19 family.</text>
</comment>
<protein>
    <recommendedName>
        <fullName evidence="10">Tetratricopeptide repeat protein</fullName>
    </recommendedName>
</protein>
<name>A0AAD9KCM0_9ANNE</name>
<dbReference type="GO" id="GO:0034551">
    <property type="term" value="P:mitochondrial respiratory chain complex III assembly"/>
    <property type="evidence" value="ECO:0007669"/>
    <property type="project" value="InterPro"/>
</dbReference>
<evidence type="ECO:0000313" key="9">
    <source>
        <dbReference type="Proteomes" id="UP001208570"/>
    </source>
</evidence>
<evidence type="ECO:0000256" key="4">
    <source>
        <dbReference type="ARBA" id="ARBA00022803"/>
    </source>
</evidence>
<keyword evidence="4" id="KW-0802">TPR repeat</keyword>
<dbReference type="Proteomes" id="UP001208570">
    <property type="component" value="Unassembled WGS sequence"/>
</dbReference>
<dbReference type="AlphaFoldDB" id="A0AAD9KCM0"/>
<feature type="region of interest" description="Disordered" evidence="7">
    <location>
        <begin position="1"/>
        <end position="24"/>
    </location>
</feature>
<sequence>MPSIHKLRQYDKSSKAKAKEAYDGRRGARVLQDLQPGDLVLMKTEKGEKWSQPGTVVTRDPENRTYLVNTPHGTLRRNRLRFPRTVALLATVLAAKPEQEEKAKNEDEEETQEQIDHKEMIMLLKKAKLAQHREQYQEAEEFYHRALFYAGMHGEFKSWSEEDVVKAKTYIFDALANLAMSRGQFEKAEGLFKETMKGLLQKGYAKTDNAIVDISLKLAMIYVMMQRYADAEQGYQFCLQTQRDKIESLKAKDDKVDEDTAALLGLTTDSYARFLLMQAKTSEALEQLNIAIQIAEQVFDKHHSQVAVLYNDKATVQAMLGNFQDAKDSVMTAIYIAKKIDSSDLPSFIANLGTILIHTNGVAEAEQHCKRAAKLAKKYNNKDATDQAKICLDEIRKRQRKVK</sequence>
<evidence type="ECO:0000256" key="1">
    <source>
        <dbReference type="ARBA" id="ARBA00004173"/>
    </source>
</evidence>
<reference evidence="8" key="1">
    <citation type="journal article" date="2023" name="Mol. Biol. Evol.">
        <title>Third-Generation Sequencing Reveals the Adaptive Role of the Epigenome in Three Deep-Sea Polychaetes.</title>
        <authorList>
            <person name="Perez M."/>
            <person name="Aroh O."/>
            <person name="Sun Y."/>
            <person name="Lan Y."/>
            <person name="Juniper S.K."/>
            <person name="Young C.R."/>
            <person name="Angers B."/>
            <person name="Qian P.Y."/>
        </authorList>
    </citation>
    <scope>NUCLEOTIDE SEQUENCE</scope>
    <source>
        <strain evidence="8">P08H-3</strain>
    </source>
</reference>
<evidence type="ECO:0000256" key="7">
    <source>
        <dbReference type="SAM" id="MobiDB-lite"/>
    </source>
</evidence>
<accession>A0AAD9KCM0</accession>
<dbReference type="GO" id="GO:0005743">
    <property type="term" value="C:mitochondrial inner membrane"/>
    <property type="evidence" value="ECO:0007669"/>
    <property type="project" value="TreeGrafter"/>
</dbReference>
<feature type="compositionally biased region" description="Basic and acidic residues" evidence="7">
    <location>
        <begin position="8"/>
        <end position="24"/>
    </location>
</feature>
<evidence type="ECO:0000256" key="5">
    <source>
        <dbReference type="ARBA" id="ARBA00022946"/>
    </source>
</evidence>
<dbReference type="PANTHER" id="PTHR13143:SF6">
    <property type="entry name" value="TETRATRICOPEPTIDE REPEAT PROTEIN 19, MITOCHONDRIAL"/>
    <property type="match status" value="1"/>
</dbReference>
<keyword evidence="9" id="KW-1185">Reference proteome</keyword>
<evidence type="ECO:0000256" key="2">
    <source>
        <dbReference type="ARBA" id="ARBA00008219"/>
    </source>
</evidence>
<organism evidence="8 9">
    <name type="scientific">Paralvinella palmiformis</name>
    <dbReference type="NCBI Taxonomy" id="53620"/>
    <lineage>
        <taxon>Eukaryota</taxon>
        <taxon>Metazoa</taxon>
        <taxon>Spiralia</taxon>
        <taxon>Lophotrochozoa</taxon>
        <taxon>Annelida</taxon>
        <taxon>Polychaeta</taxon>
        <taxon>Sedentaria</taxon>
        <taxon>Canalipalpata</taxon>
        <taxon>Terebellida</taxon>
        <taxon>Terebelliformia</taxon>
        <taxon>Alvinellidae</taxon>
        <taxon>Paralvinella</taxon>
    </lineage>
</organism>
<comment type="caution">
    <text evidence="8">The sequence shown here is derived from an EMBL/GenBank/DDBJ whole genome shotgun (WGS) entry which is preliminary data.</text>
</comment>
<dbReference type="PANTHER" id="PTHR13143">
    <property type="entry name" value="TETRATRICOPEPTIDE REPEAT PROTEIN 19"/>
    <property type="match status" value="1"/>
</dbReference>
<evidence type="ECO:0008006" key="10">
    <source>
        <dbReference type="Google" id="ProtNLM"/>
    </source>
</evidence>
<dbReference type="Pfam" id="PF13424">
    <property type="entry name" value="TPR_12"/>
    <property type="match status" value="1"/>
</dbReference>
<evidence type="ECO:0000256" key="3">
    <source>
        <dbReference type="ARBA" id="ARBA00022737"/>
    </source>
</evidence>
<dbReference type="Gene3D" id="1.25.40.10">
    <property type="entry name" value="Tetratricopeptide repeat domain"/>
    <property type="match status" value="2"/>
</dbReference>
<evidence type="ECO:0000256" key="6">
    <source>
        <dbReference type="ARBA" id="ARBA00023128"/>
    </source>
</evidence>
<dbReference type="InterPro" id="IPR019734">
    <property type="entry name" value="TPR_rpt"/>
</dbReference>
<comment type="subcellular location">
    <subcellularLocation>
        <location evidence="1">Mitochondrion</location>
    </subcellularLocation>
</comment>
<dbReference type="InterPro" id="IPR040395">
    <property type="entry name" value="TTC19"/>
</dbReference>
<keyword evidence="3" id="KW-0677">Repeat</keyword>